<dbReference type="InterPro" id="IPR023214">
    <property type="entry name" value="HAD_sf"/>
</dbReference>
<accession>A0ABP6Q710</accession>
<reference evidence="2" key="1">
    <citation type="journal article" date="2019" name="Int. J. Syst. Evol. Microbiol.">
        <title>The Global Catalogue of Microorganisms (GCM) 10K type strain sequencing project: providing services to taxonomists for standard genome sequencing and annotation.</title>
        <authorList>
            <consortium name="The Broad Institute Genomics Platform"/>
            <consortium name="The Broad Institute Genome Sequencing Center for Infectious Disease"/>
            <person name="Wu L."/>
            <person name="Ma J."/>
        </authorList>
    </citation>
    <scope>NUCLEOTIDE SEQUENCE [LARGE SCALE GENOMIC DNA]</scope>
    <source>
        <strain evidence="2">JCM 9377</strain>
    </source>
</reference>
<proteinExistence type="predicted"/>
<dbReference type="Gene3D" id="3.40.50.1000">
    <property type="entry name" value="HAD superfamily/HAD-like"/>
    <property type="match status" value="1"/>
</dbReference>
<evidence type="ECO:0000313" key="1">
    <source>
        <dbReference type="EMBL" id="GAA3203892.1"/>
    </source>
</evidence>
<dbReference type="InterPro" id="IPR006439">
    <property type="entry name" value="HAD-SF_hydro_IA"/>
</dbReference>
<dbReference type="InterPro" id="IPR036412">
    <property type="entry name" value="HAD-like_sf"/>
</dbReference>
<dbReference type="SFLD" id="SFLDG01135">
    <property type="entry name" value="C1.5.6:_HAD__Beta-PGM__Phospha"/>
    <property type="match status" value="1"/>
</dbReference>
<dbReference type="PRINTS" id="PR00413">
    <property type="entry name" value="HADHALOGNASE"/>
</dbReference>
<dbReference type="Gene3D" id="1.10.150.240">
    <property type="entry name" value="Putative phosphatase, domain 2"/>
    <property type="match status" value="1"/>
</dbReference>
<dbReference type="PANTHER" id="PTHR43481:SF4">
    <property type="entry name" value="GLYCEROL-1-PHOSPHATE PHOSPHOHYDROLASE 1-RELATED"/>
    <property type="match status" value="1"/>
</dbReference>
<dbReference type="Proteomes" id="UP001501237">
    <property type="component" value="Unassembled WGS sequence"/>
</dbReference>
<dbReference type="SUPFAM" id="SSF56784">
    <property type="entry name" value="HAD-like"/>
    <property type="match status" value="1"/>
</dbReference>
<name>A0ABP6Q710_9ACTN</name>
<dbReference type="SFLD" id="SFLDG01129">
    <property type="entry name" value="C1.5:_HAD__Beta-PGM__Phosphata"/>
    <property type="match status" value="1"/>
</dbReference>
<organism evidence="1 2">
    <name type="scientific">Actinocorallia longicatena</name>
    <dbReference type="NCBI Taxonomy" id="111803"/>
    <lineage>
        <taxon>Bacteria</taxon>
        <taxon>Bacillati</taxon>
        <taxon>Actinomycetota</taxon>
        <taxon>Actinomycetes</taxon>
        <taxon>Streptosporangiales</taxon>
        <taxon>Thermomonosporaceae</taxon>
        <taxon>Actinocorallia</taxon>
    </lineage>
</organism>
<dbReference type="RefSeq" id="WP_344824667.1">
    <property type="nucleotide sequence ID" value="NZ_BAAAUV010000004.1"/>
</dbReference>
<protein>
    <submittedName>
        <fullName evidence="1">HAD family phosphatase</fullName>
    </submittedName>
</protein>
<dbReference type="PANTHER" id="PTHR43481">
    <property type="entry name" value="FRUCTOSE-1-PHOSPHATE PHOSPHATASE"/>
    <property type="match status" value="1"/>
</dbReference>
<dbReference type="EMBL" id="BAAAUV010000004">
    <property type="protein sequence ID" value="GAA3203892.1"/>
    <property type="molecule type" value="Genomic_DNA"/>
</dbReference>
<keyword evidence="2" id="KW-1185">Reference proteome</keyword>
<evidence type="ECO:0000313" key="2">
    <source>
        <dbReference type="Proteomes" id="UP001501237"/>
    </source>
</evidence>
<sequence length="221" mass="23328">MTLQAVFFDLDGTLINSEPEWLAVEHEIMDWLEGPWDVEHQDQVVGGSLWRTVDYMLGLATRPQPRELVAERLLTLMAARLSTGVVLMPGAKELLVEVSASGVPVALVTSTVRQLADAAIDAIGRDLFKVTVCGDEVEHTKPHPEPYLKAARLLGVDPAACVVLEDSPTGVAAGEAAGCAVIAVPGIVAIPEAPTRTVVPTLEGLSLDGLRELLGGGSVLP</sequence>
<gene>
    <name evidence="1" type="ORF">GCM10010468_18210</name>
</gene>
<comment type="caution">
    <text evidence="1">The sequence shown here is derived from an EMBL/GenBank/DDBJ whole genome shotgun (WGS) entry which is preliminary data.</text>
</comment>
<dbReference type="InterPro" id="IPR051806">
    <property type="entry name" value="HAD-like_SPP"/>
</dbReference>
<dbReference type="Pfam" id="PF00702">
    <property type="entry name" value="Hydrolase"/>
    <property type="match status" value="1"/>
</dbReference>
<dbReference type="SFLD" id="SFLDS00003">
    <property type="entry name" value="Haloacid_Dehalogenase"/>
    <property type="match status" value="1"/>
</dbReference>
<dbReference type="InterPro" id="IPR023198">
    <property type="entry name" value="PGP-like_dom2"/>
</dbReference>
<dbReference type="NCBIfam" id="TIGR01509">
    <property type="entry name" value="HAD-SF-IA-v3"/>
    <property type="match status" value="1"/>
</dbReference>